<evidence type="ECO:0000313" key="3">
    <source>
        <dbReference type="EMBL" id="PJB50634.1"/>
    </source>
</evidence>
<dbReference type="Proteomes" id="UP000228770">
    <property type="component" value="Unassembled WGS sequence"/>
</dbReference>
<accession>A0A2M8C3H5</accession>
<feature type="transmembrane region" description="Helical" evidence="1">
    <location>
        <begin position="93"/>
        <end position="114"/>
    </location>
</feature>
<protein>
    <submittedName>
        <fullName evidence="3">Uncharacterized protein</fullName>
    </submittedName>
</protein>
<feature type="signal peptide" evidence="2">
    <location>
        <begin position="1"/>
        <end position="23"/>
    </location>
</feature>
<feature type="chain" id="PRO_5014818519" evidence="2">
    <location>
        <begin position="24"/>
        <end position="176"/>
    </location>
</feature>
<evidence type="ECO:0000313" key="4">
    <source>
        <dbReference type="Proteomes" id="UP000228770"/>
    </source>
</evidence>
<proteinExistence type="predicted"/>
<feature type="transmembrane region" description="Helical" evidence="1">
    <location>
        <begin position="53"/>
        <end position="73"/>
    </location>
</feature>
<keyword evidence="1" id="KW-1133">Transmembrane helix</keyword>
<keyword evidence="2" id="KW-0732">Signal</keyword>
<sequence length="176" mass="18597">MMSKFIPLILVCAVAFAPIATHAAGLVKCDPSVIGSCDICALLRTIDGLVKTVLGLAFVGLTALTAFAAYKMAMSKGDPKAFKDAWDGILKGIVGIVIMFSAWLIIATVIRFFARADSPIQFWNEIQCIPMEQGTPPSTYTCTNITGQQCGPTTQGCHYGYGSGTCPAGEVCCKST</sequence>
<evidence type="ECO:0000256" key="2">
    <source>
        <dbReference type="SAM" id="SignalP"/>
    </source>
</evidence>
<organism evidence="3 4">
    <name type="scientific">Candidatus Brennerbacteria bacterium CG_4_9_14_3_um_filter_43_9</name>
    <dbReference type="NCBI Taxonomy" id="1974522"/>
    <lineage>
        <taxon>Bacteria</taxon>
        <taxon>Candidatus Brenneribacteriota</taxon>
    </lineage>
</organism>
<keyword evidence="1" id="KW-0812">Transmembrane</keyword>
<keyword evidence="1" id="KW-0472">Membrane</keyword>
<dbReference type="EMBL" id="PFUA01000010">
    <property type="protein sequence ID" value="PJB50634.1"/>
    <property type="molecule type" value="Genomic_DNA"/>
</dbReference>
<evidence type="ECO:0000256" key="1">
    <source>
        <dbReference type="SAM" id="Phobius"/>
    </source>
</evidence>
<name>A0A2M8C3H5_9BACT</name>
<dbReference type="AlphaFoldDB" id="A0A2M8C3H5"/>
<comment type="caution">
    <text evidence="3">The sequence shown here is derived from an EMBL/GenBank/DDBJ whole genome shotgun (WGS) entry which is preliminary data.</text>
</comment>
<gene>
    <name evidence="3" type="ORF">CO102_00535</name>
</gene>
<reference evidence="4" key="1">
    <citation type="submission" date="2017-09" db="EMBL/GenBank/DDBJ databases">
        <title>Depth-based differentiation of microbial function through sediment-hosted aquifers and enrichment of novel symbionts in the deep terrestrial subsurface.</title>
        <authorList>
            <person name="Probst A.J."/>
            <person name="Ladd B."/>
            <person name="Jarett J.K."/>
            <person name="Geller-Mcgrath D.E."/>
            <person name="Sieber C.M.K."/>
            <person name="Emerson J.B."/>
            <person name="Anantharaman K."/>
            <person name="Thomas B.C."/>
            <person name="Malmstrom R."/>
            <person name="Stieglmeier M."/>
            <person name="Klingl A."/>
            <person name="Woyke T."/>
            <person name="Ryan C.M."/>
            <person name="Banfield J.F."/>
        </authorList>
    </citation>
    <scope>NUCLEOTIDE SEQUENCE [LARGE SCALE GENOMIC DNA]</scope>
</reference>